<feature type="transmembrane region" description="Helical" evidence="6">
    <location>
        <begin position="293"/>
        <end position="314"/>
    </location>
</feature>
<comment type="subcellular location">
    <subcellularLocation>
        <location evidence="1">Endomembrane system</location>
        <topology evidence="1">Multi-pass membrane protein</topology>
    </subcellularLocation>
    <subcellularLocation>
        <location evidence="5">Membrane</location>
        <topology evidence="5">Multi-pass membrane protein</topology>
    </subcellularLocation>
</comment>
<evidence type="ECO:0000256" key="3">
    <source>
        <dbReference type="ARBA" id="ARBA00022989"/>
    </source>
</evidence>
<evidence type="ECO:0000259" key="8">
    <source>
        <dbReference type="Pfam" id="PF00662"/>
    </source>
</evidence>
<feature type="transmembrane region" description="Helical" evidence="6">
    <location>
        <begin position="632"/>
        <end position="653"/>
    </location>
</feature>
<feature type="transmembrane region" description="Helical" evidence="6">
    <location>
        <begin position="12"/>
        <end position="30"/>
    </location>
</feature>
<name>A0A2T5YDP6_9BACT</name>
<keyword evidence="10" id="KW-1185">Reference proteome</keyword>
<dbReference type="PRINTS" id="PR01434">
    <property type="entry name" value="NADHDHGNASE5"/>
</dbReference>
<dbReference type="Gene3D" id="1.20.5.2700">
    <property type="match status" value="1"/>
</dbReference>
<dbReference type="InterPro" id="IPR001516">
    <property type="entry name" value="Proton_antipo_N"/>
</dbReference>
<dbReference type="GO" id="GO:0003954">
    <property type="term" value="F:NADH dehydrogenase activity"/>
    <property type="evidence" value="ECO:0007669"/>
    <property type="project" value="TreeGrafter"/>
</dbReference>
<dbReference type="GO" id="GO:0008137">
    <property type="term" value="F:NADH dehydrogenase (ubiquinone) activity"/>
    <property type="evidence" value="ECO:0007669"/>
    <property type="project" value="InterPro"/>
</dbReference>
<feature type="domain" description="NADH-Ubiquinone oxidoreductase (complex I) chain 5 N-terminal" evidence="8">
    <location>
        <begin position="80"/>
        <end position="130"/>
    </location>
</feature>
<dbReference type="RefSeq" id="WP_108213168.1">
    <property type="nucleotide sequence ID" value="NZ_QBKI01000010.1"/>
</dbReference>
<dbReference type="AlphaFoldDB" id="A0A2T5YDP6"/>
<accession>A0A2T5YDP6</accession>
<sequence>MQEIVMPINNQGMALLCLLVPLLPLAGFIINGLGNRSIAKGLVSFIGSGTVLASFLITVYLFLDFTSNGSRAYTVDFYDWISVGTMQIGFSFLIDQLTLLMMLMVTGIGFLIHLYSAGYMSHDENFGKFFAFINLFMFSMLLLVMGSNYVMMFVGWEGVGLCSYLLIGFWNKNTNYNNAAKKAFVMNRIGDLGFLLAIFLIFITFGSVSFPQVFSEAAQYTGGIDSGVMIAITLLLFVGAMGKSAQIPLFTWLPDAMAGPTPVSALIHAATMVTAGIYMVLRSNVLYALAPTTMEIIAIVGVATALVAATIGLAQNDIKKVLAYSTVSQLGYMFLALGVMAFTSSIFHVLTHAFFKALLFLAAGSVIHAMSNEQDIRHMGGLRKYLPITFVTFLIGTLAISGIPPFAGFFSKDELLAHVWVHSKLLWGLGVLVSFMTSFYMFRLLFLTFFGTFRGTEAQKSHLHESPMSMTLPLIVLAILSTVGGFLGIPPIFGENMHVLQNYLAPIYQFASVANPAAVEPMHLDHSTEWLLMGISVAVALVAAGIAYVTYVSKNTVPAPEGTKLSPLHNLVYNKYYIDEIYDTVVVKPVMWMSATFHRVVDLLVVDGIVNGLGKLVTHFSRTLRHVQSGAIGFYLMVMVLSIVLIIFLNFFIG</sequence>
<dbReference type="Pfam" id="PF00361">
    <property type="entry name" value="Proton_antipo_M"/>
    <property type="match status" value="1"/>
</dbReference>
<dbReference type="GO" id="GO:0012505">
    <property type="term" value="C:endomembrane system"/>
    <property type="evidence" value="ECO:0007669"/>
    <property type="project" value="UniProtKB-SubCell"/>
</dbReference>
<keyword evidence="3 6" id="KW-1133">Transmembrane helix</keyword>
<keyword evidence="2 5" id="KW-0812">Transmembrane</keyword>
<dbReference type="InterPro" id="IPR001750">
    <property type="entry name" value="ND/Mrp_TM"/>
</dbReference>
<feature type="transmembrane region" description="Helical" evidence="6">
    <location>
        <begin position="153"/>
        <end position="171"/>
    </location>
</feature>
<reference evidence="9 10" key="1">
    <citation type="submission" date="2018-04" db="EMBL/GenBank/DDBJ databases">
        <title>Genomic Encyclopedia of Archaeal and Bacterial Type Strains, Phase II (KMG-II): from individual species to whole genera.</title>
        <authorList>
            <person name="Goeker M."/>
        </authorList>
    </citation>
    <scope>NUCLEOTIDE SEQUENCE [LARGE SCALE GENOMIC DNA]</scope>
    <source>
        <strain evidence="9 10">DSM 100162</strain>
    </source>
</reference>
<dbReference type="NCBIfam" id="TIGR01974">
    <property type="entry name" value="NDH_I_L"/>
    <property type="match status" value="1"/>
</dbReference>
<dbReference type="InterPro" id="IPR018393">
    <property type="entry name" value="NADHpl_OxRdtase_5_subgr"/>
</dbReference>
<evidence type="ECO:0000256" key="4">
    <source>
        <dbReference type="ARBA" id="ARBA00023136"/>
    </source>
</evidence>
<organism evidence="9 10">
    <name type="scientific">Pontibacter mucosus</name>
    <dbReference type="NCBI Taxonomy" id="1649266"/>
    <lineage>
        <taxon>Bacteria</taxon>
        <taxon>Pseudomonadati</taxon>
        <taxon>Bacteroidota</taxon>
        <taxon>Cytophagia</taxon>
        <taxon>Cytophagales</taxon>
        <taxon>Hymenobacteraceae</taxon>
        <taxon>Pontibacter</taxon>
    </lineage>
</organism>
<dbReference type="PANTHER" id="PTHR42829">
    <property type="entry name" value="NADH-UBIQUINONE OXIDOREDUCTASE CHAIN 5"/>
    <property type="match status" value="1"/>
</dbReference>
<dbReference type="GO" id="GO:0048038">
    <property type="term" value="F:quinone binding"/>
    <property type="evidence" value="ECO:0007669"/>
    <property type="project" value="UniProtKB-KW"/>
</dbReference>
<dbReference type="OrthoDB" id="9807568at2"/>
<feature type="transmembrane region" description="Helical" evidence="6">
    <location>
        <begin position="353"/>
        <end position="373"/>
    </location>
</feature>
<feature type="transmembrane region" description="Helical" evidence="6">
    <location>
        <begin position="427"/>
        <end position="450"/>
    </location>
</feature>
<feature type="transmembrane region" description="Helical" evidence="6">
    <location>
        <begin position="42"/>
        <end position="63"/>
    </location>
</feature>
<dbReference type="Proteomes" id="UP000244225">
    <property type="component" value="Unassembled WGS sequence"/>
</dbReference>
<keyword evidence="4 6" id="KW-0472">Membrane</keyword>
<evidence type="ECO:0000313" key="9">
    <source>
        <dbReference type="EMBL" id="PTX14638.1"/>
    </source>
</evidence>
<feature type="transmembrane region" description="Helical" evidence="6">
    <location>
        <begin position="192"/>
        <end position="214"/>
    </location>
</feature>
<dbReference type="PANTHER" id="PTHR42829:SF2">
    <property type="entry name" value="NADH-UBIQUINONE OXIDOREDUCTASE CHAIN 5"/>
    <property type="match status" value="1"/>
</dbReference>
<proteinExistence type="predicted"/>
<evidence type="ECO:0000259" key="7">
    <source>
        <dbReference type="Pfam" id="PF00361"/>
    </source>
</evidence>
<dbReference type="NCBIfam" id="NF005141">
    <property type="entry name" value="PRK06590.1"/>
    <property type="match status" value="1"/>
</dbReference>
<gene>
    <name evidence="9" type="ORF">C8N40_11066</name>
</gene>
<dbReference type="GO" id="GO:0042773">
    <property type="term" value="P:ATP synthesis coupled electron transport"/>
    <property type="evidence" value="ECO:0007669"/>
    <property type="project" value="InterPro"/>
</dbReference>
<dbReference type="GO" id="GO:0016020">
    <property type="term" value="C:membrane"/>
    <property type="evidence" value="ECO:0007669"/>
    <property type="project" value="UniProtKB-SubCell"/>
</dbReference>
<dbReference type="InterPro" id="IPR003945">
    <property type="entry name" value="NU5C-like"/>
</dbReference>
<feature type="domain" description="NADH:quinone oxidoreductase/Mrp antiporter transmembrane" evidence="7">
    <location>
        <begin position="148"/>
        <end position="437"/>
    </location>
</feature>
<protein>
    <submittedName>
        <fullName evidence="9">NADH dehydrogenase subunit L</fullName>
    </submittedName>
</protein>
<dbReference type="PRINTS" id="PR01435">
    <property type="entry name" value="NPOXDRDTASE5"/>
</dbReference>
<feature type="transmembrane region" description="Helical" evidence="6">
    <location>
        <begin position="530"/>
        <end position="551"/>
    </location>
</feature>
<comment type="caution">
    <text evidence="9">The sequence shown here is derived from an EMBL/GenBank/DDBJ whole genome shotgun (WGS) entry which is preliminary data.</text>
</comment>
<feature type="transmembrane region" description="Helical" evidence="6">
    <location>
        <begin position="471"/>
        <end position="493"/>
    </location>
</feature>
<feature type="transmembrane region" description="Helical" evidence="6">
    <location>
        <begin position="321"/>
        <end position="347"/>
    </location>
</feature>
<evidence type="ECO:0000256" key="1">
    <source>
        <dbReference type="ARBA" id="ARBA00004127"/>
    </source>
</evidence>
<evidence type="ECO:0000256" key="2">
    <source>
        <dbReference type="ARBA" id="ARBA00022692"/>
    </source>
</evidence>
<dbReference type="Pfam" id="PF00662">
    <property type="entry name" value="Proton_antipo_N"/>
    <property type="match status" value="1"/>
</dbReference>
<evidence type="ECO:0000313" key="10">
    <source>
        <dbReference type="Proteomes" id="UP000244225"/>
    </source>
</evidence>
<feature type="transmembrane region" description="Helical" evidence="6">
    <location>
        <begin position="100"/>
        <end position="117"/>
    </location>
</feature>
<dbReference type="EMBL" id="QBKI01000010">
    <property type="protein sequence ID" value="PTX14638.1"/>
    <property type="molecule type" value="Genomic_DNA"/>
</dbReference>
<feature type="transmembrane region" description="Helical" evidence="6">
    <location>
        <begin position="129"/>
        <end position="147"/>
    </location>
</feature>
<dbReference type="GO" id="GO:0015990">
    <property type="term" value="P:electron transport coupled proton transport"/>
    <property type="evidence" value="ECO:0007669"/>
    <property type="project" value="TreeGrafter"/>
</dbReference>
<feature type="transmembrane region" description="Helical" evidence="6">
    <location>
        <begin position="385"/>
        <end position="407"/>
    </location>
</feature>
<evidence type="ECO:0000256" key="5">
    <source>
        <dbReference type="RuleBase" id="RU000320"/>
    </source>
</evidence>
<feature type="transmembrane region" description="Helical" evidence="6">
    <location>
        <begin position="220"/>
        <end position="242"/>
    </location>
</feature>
<feature type="transmembrane region" description="Helical" evidence="6">
    <location>
        <begin position="263"/>
        <end position="281"/>
    </location>
</feature>
<evidence type="ECO:0000256" key="6">
    <source>
        <dbReference type="SAM" id="Phobius"/>
    </source>
</evidence>